<dbReference type="Pfam" id="PF25954">
    <property type="entry name" value="Beta-barrel_RND_2"/>
    <property type="match status" value="1"/>
</dbReference>
<dbReference type="SUPFAM" id="SSF111369">
    <property type="entry name" value="HlyD-like secretion proteins"/>
    <property type="match status" value="1"/>
</dbReference>
<dbReference type="OrthoDB" id="9814657at2"/>
<dbReference type="AlphaFoldDB" id="A0A1I0TKL3"/>
<name>A0A1I0TKL3_9SPHI</name>
<dbReference type="GO" id="GO:0022857">
    <property type="term" value="F:transmembrane transporter activity"/>
    <property type="evidence" value="ECO:0007669"/>
    <property type="project" value="InterPro"/>
</dbReference>
<keyword evidence="6" id="KW-1185">Reference proteome</keyword>
<feature type="domain" description="CusB-like beta-barrel" evidence="4">
    <location>
        <begin position="232"/>
        <end position="301"/>
    </location>
</feature>
<organism evidence="5 6">
    <name type="scientific">Pedobacter suwonensis</name>
    <dbReference type="NCBI Taxonomy" id="332999"/>
    <lineage>
        <taxon>Bacteria</taxon>
        <taxon>Pseudomonadati</taxon>
        <taxon>Bacteroidota</taxon>
        <taxon>Sphingobacteriia</taxon>
        <taxon>Sphingobacteriales</taxon>
        <taxon>Sphingobacteriaceae</taxon>
        <taxon>Pedobacter</taxon>
    </lineage>
</organism>
<gene>
    <name evidence="5" type="ORF">SAMN04488511_1113</name>
</gene>
<dbReference type="NCBIfam" id="TIGR01730">
    <property type="entry name" value="RND_mfp"/>
    <property type="match status" value="1"/>
</dbReference>
<proteinExistence type="inferred from homology"/>
<dbReference type="InterPro" id="IPR051909">
    <property type="entry name" value="MFP_Cation_Efflux"/>
</dbReference>
<dbReference type="Gene3D" id="2.40.50.100">
    <property type="match status" value="1"/>
</dbReference>
<evidence type="ECO:0000313" key="6">
    <source>
        <dbReference type="Proteomes" id="UP000198836"/>
    </source>
</evidence>
<evidence type="ECO:0000313" key="5">
    <source>
        <dbReference type="EMBL" id="SFA52309.1"/>
    </source>
</evidence>
<dbReference type="PANTHER" id="PTHR30097:SF4">
    <property type="entry name" value="SLR6042 PROTEIN"/>
    <property type="match status" value="1"/>
</dbReference>
<dbReference type="PANTHER" id="PTHR30097">
    <property type="entry name" value="CATION EFFLUX SYSTEM PROTEIN CUSB"/>
    <property type="match status" value="1"/>
</dbReference>
<evidence type="ECO:0000256" key="3">
    <source>
        <dbReference type="SAM" id="SignalP"/>
    </source>
</evidence>
<dbReference type="GO" id="GO:0060003">
    <property type="term" value="P:copper ion export"/>
    <property type="evidence" value="ECO:0007669"/>
    <property type="project" value="TreeGrafter"/>
</dbReference>
<evidence type="ECO:0000259" key="4">
    <source>
        <dbReference type="Pfam" id="PF25954"/>
    </source>
</evidence>
<dbReference type="GO" id="GO:0015679">
    <property type="term" value="P:plasma membrane copper ion transport"/>
    <property type="evidence" value="ECO:0007669"/>
    <property type="project" value="TreeGrafter"/>
</dbReference>
<comment type="similarity">
    <text evidence="1">Belongs to the membrane fusion protein (MFP) (TC 8.A.1) family.</text>
</comment>
<dbReference type="STRING" id="332999.SAMN04488511_1113"/>
<dbReference type="GO" id="GO:0030313">
    <property type="term" value="C:cell envelope"/>
    <property type="evidence" value="ECO:0007669"/>
    <property type="project" value="TreeGrafter"/>
</dbReference>
<dbReference type="EMBL" id="FOJM01000011">
    <property type="protein sequence ID" value="SFA52309.1"/>
    <property type="molecule type" value="Genomic_DNA"/>
</dbReference>
<protein>
    <submittedName>
        <fullName evidence="5">Membrane fusion protein, cobalt-zinc-cadmium efflux system</fullName>
    </submittedName>
</protein>
<evidence type="ECO:0000256" key="1">
    <source>
        <dbReference type="ARBA" id="ARBA00009477"/>
    </source>
</evidence>
<feature type="chain" id="PRO_5011766922" evidence="3">
    <location>
        <begin position="24"/>
        <end position="380"/>
    </location>
</feature>
<accession>A0A1I0TKL3</accession>
<reference evidence="6" key="1">
    <citation type="submission" date="2016-10" db="EMBL/GenBank/DDBJ databases">
        <authorList>
            <person name="Varghese N."/>
            <person name="Submissions S."/>
        </authorList>
    </citation>
    <scope>NUCLEOTIDE SEQUENCE [LARGE SCALE GENOMIC DNA]</scope>
    <source>
        <strain evidence="6">DSM 18130</strain>
    </source>
</reference>
<feature type="signal peptide" evidence="3">
    <location>
        <begin position="1"/>
        <end position="23"/>
    </location>
</feature>
<keyword evidence="2" id="KW-0813">Transport</keyword>
<dbReference type="InterPro" id="IPR006143">
    <property type="entry name" value="RND_pump_MFP"/>
</dbReference>
<keyword evidence="3" id="KW-0732">Signal</keyword>
<evidence type="ECO:0000256" key="2">
    <source>
        <dbReference type="ARBA" id="ARBA00022448"/>
    </source>
</evidence>
<dbReference type="Gene3D" id="2.40.30.170">
    <property type="match status" value="1"/>
</dbReference>
<sequence length="380" mass="41917">MRTQILAGLVCMSLLMACSSADKKETVQAEKPVAANTDEVQLTDAQVKNAGILTGKITQKTMHSTINVNGVVDVPPENTYSVSVPMGGYIKKMIMMPGMFVTKGAVLATVEDQQYIQLQQDYLTSQNRLKFLAADYTRQKGLNQTKATSDKIFQQTESDYNNQKVLVKALAQKLRLIGINPEILNENSITRNIKIYSPISGYVTKVNVNTGKFVNAADILFELIGPGELHANLTVFEKDAASLKKGQEVICNTTTNPEKKYIAKIHLITPNIEDDRTTTVHCDIQNSDHKLLPGSFLNAAISVGNETVDAVPEDAIVKWENKYYIFEEVGTRLYKMVPVEIGTTVDGFIEIKTNKQLGTVVTKNAYALLMKMKNGGEEGE</sequence>
<dbReference type="GO" id="GO:0016020">
    <property type="term" value="C:membrane"/>
    <property type="evidence" value="ECO:0007669"/>
    <property type="project" value="InterPro"/>
</dbReference>
<dbReference type="InterPro" id="IPR058792">
    <property type="entry name" value="Beta-barrel_RND_2"/>
</dbReference>
<dbReference type="PROSITE" id="PS51257">
    <property type="entry name" value="PROKAR_LIPOPROTEIN"/>
    <property type="match status" value="1"/>
</dbReference>
<dbReference type="Proteomes" id="UP000198836">
    <property type="component" value="Unassembled WGS sequence"/>
</dbReference>
<dbReference type="RefSeq" id="WP_090984677.1">
    <property type="nucleotide sequence ID" value="NZ_FOJM01000011.1"/>
</dbReference>